<dbReference type="SUPFAM" id="SSF49562">
    <property type="entry name" value="C2 domain (Calcium/lipid-binding domain, CaLB)"/>
    <property type="match status" value="2"/>
</dbReference>
<feature type="domain" description="C2" evidence="2">
    <location>
        <begin position="1"/>
        <end position="108"/>
    </location>
</feature>
<dbReference type="GO" id="GO:0005886">
    <property type="term" value="C:plasma membrane"/>
    <property type="evidence" value="ECO:0007669"/>
    <property type="project" value="TreeGrafter"/>
</dbReference>
<dbReference type="GO" id="GO:0005544">
    <property type="term" value="F:calcium-dependent phospholipid binding"/>
    <property type="evidence" value="ECO:0007669"/>
    <property type="project" value="InterPro"/>
</dbReference>
<evidence type="ECO:0000256" key="1">
    <source>
        <dbReference type="ARBA" id="ARBA00009048"/>
    </source>
</evidence>
<sequence length="572" mass="64473">MQQNQQKVSLNFNCTGLNGSDGSFTSYLKIYINENKGEFQFLGQTDVMKRDPHPKFAKIFYTLFQLTKIQNIRIEVWEVHTIGKDTLYGQVNTTLVDIIIDLTNNFTLSVVCPNKIDKTGQIHMRAGNVGTNCVQWTWAGRKLKNMDTFSKSDPFLQFFYLNDNGEKIFVGQTETIMDNNEPVWKPFEMSLSTLCMSDLNRKFQIDVRDWEQSENYKTIGSVKTTINELLEKQGAQLEIIDSKNSFGGHLSCTHVTVSKPCFVDYIMGGQQINVIANIDFTASNGEYSDPNSLHCQDLKKNQYLITLKAITNILLAFDYDKRIELFGFGGVPQYPNFKSYDTDHCFPLTGDHKNPSVLGLDGILNVYQESLKNVTLCGPTLFGPSLKKGMEIAKQNAQKNIYTIQLILTDGVIDDFEESQRLLSMGGSLPWSVIIVGVGNDRFESMKALDGHDVKTQADGVQLKRDICQFVKFQDYQNDHQELVQQVLAEIPNQFQSYKLAKKEYVITAKPVHTAISSDVKVVANQVGGYQGNAYSHCTQSNYVCGSSYSTNTVVKTTITTTKVTYKVEQAE</sequence>
<dbReference type="PROSITE" id="PS50004">
    <property type="entry name" value="C2"/>
    <property type="match status" value="2"/>
</dbReference>
<dbReference type="InParanoid" id="G0QU14"/>
<name>G0QU14_ICHMU</name>
<evidence type="ECO:0000313" key="3">
    <source>
        <dbReference type="EMBL" id="EGR31293.1"/>
    </source>
</evidence>
<dbReference type="PANTHER" id="PTHR10857">
    <property type="entry name" value="COPINE"/>
    <property type="match status" value="1"/>
</dbReference>
<evidence type="ECO:0000313" key="4">
    <source>
        <dbReference type="Proteomes" id="UP000008983"/>
    </source>
</evidence>
<dbReference type="AlphaFoldDB" id="G0QU14"/>
<reference evidence="3 4" key="1">
    <citation type="submission" date="2011-07" db="EMBL/GenBank/DDBJ databases">
        <authorList>
            <person name="Coyne R."/>
            <person name="Brami D."/>
            <person name="Johnson J."/>
            <person name="Hostetler J."/>
            <person name="Hannick L."/>
            <person name="Clark T."/>
            <person name="Cassidy-Hanley D."/>
            <person name="Inman J."/>
        </authorList>
    </citation>
    <scope>NUCLEOTIDE SEQUENCE [LARGE SCALE GENOMIC DNA]</scope>
    <source>
        <strain evidence="3 4">G5</strain>
    </source>
</reference>
<dbReference type="eggNOG" id="KOG1327">
    <property type="taxonomic scope" value="Eukaryota"/>
</dbReference>
<dbReference type="RefSeq" id="XP_004034779.1">
    <property type="nucleotide sequence ID" value="XM_004034731.1"/>
</dbReference>
<dbReference type="Pfam" id="PF00168">
    <property type="entry name" value="C2"/>
    <property type="match status" value="2"/>
</dbReference>
<dbReference type="InterPro" id="IPR010734">
    <property type="entry name" value="Copine_C"/>
</dbReference>
<feature type="domain" description="C2" evidence="2">
    <location>
        <begin position="118"/>
        <end position="239"/>
    </location>
</feature>
<comment type="similarity">
    <text evidence="1">Belongs to the copine family.</text>
</comment>
<dbReference type="InterPro" id="IPR037768">
    <property type="entry name" value="C2B_Copine"/>
</dbReference>
<protein>
    <recommendedName>
        <fullName evidence="2">C2 domain-containing protein</fullName>
    </recommendedName>
</protein>
<dbReference type="InterPro" id="IPR035892">
    <property type="entry name" value="C2_domain_sf"/>
</dbReference>
<proteinExistence type="inferred from homology"/>
<dbReference type="PANTHER" id="PTHR10857:SF106">
    <property type="entry name" value="C2 DOMAIN-CONTAINING PROTEIN"/>
    <property type="match status" value="1"/>
</dbReference>
<dbReference type="InterPro" id="IPR045052">
    <property type="entry name" value="Copine"/>
</dbReference>
<dbReference type="Gene3D" id="2.60.40.150">
    <property type="entry name" value="C2 domain"/>
    <property type="match status" value="2"/>
</dbReference>
<gene>
    <name evidence="3" type="ORF">IMG5_113910</name>
</gene>
<dbReference type="GeneID" id="14907430"/>
<dbReference type="Proteomes" id="UP000008983">
    <property type="component" value="Unassembled WGS sequence"/>
</dbReference>
<dbReference type="EMBL" id="GL983891">
    <property type="protein sequence ID" value="EGR31293.1"/>
    <property type="molecule type" value="Genomic_DNA"/>
</dbReference>
<dbReference type="GO" id="GO:0071277">
    <property type="term" value="P:cellular response to calcium ion"/>
    <property type="evidence" value="ECO:0007669"/>
    <property type="project" value="TreeGrafter"/>
</dbReference>
<dbReference type="STRING" id="857967.G0QU14"/>
<dbReference type="SUPFAM" id="SSF53300">
    <property type="entry name" value="vWA-like"/>
    <property type="match status" value="1"/>
</dbReference>
<accession>G0QU14</accession>
<dbReference type="OrthoDB" id="5855668at2759"/>
<keyword evidence="4" id="KW-1185">Reference proteome</keyword>
<dbReference type="InterPro" id="IPR000008">
    <property type="entry name" value="C2_dom"/>
</dbReference>
<dbReference type="Pfam" id="PF07002">
    <property type="entry name" value="Copine"/>
    <property type="match status" value="1"/>
</dbReference>
<dbReference type="InterPro" id="IPR036465">
    <property type="entry name" value="vWFA_dom_sf"/>
</dbReference>
<evidence type="ECO:0000259" key="2">
    <source>
        <dbReference type="PROSITE" id="PS50004"/>
    </source>
</evidence>
<dbReference type="SMART" id="SM00239">
    <property type="entry name" value="C2"/>
    <property type="match status" value="2"/>
</dbReference>
<organism evidence="3 4">
    <name type="scientific">Ichthyophthirius multifiliis</name>
    <name type="common">White spot disease agent</name>
    <name type="synonym">Ich</name>
    <dbReference type="NCBI Taxonomy" id="5932"/>
    <lineage>
        <taxon>Eukaryota</taxon>
        <taxon>Sar</taxon>
        <taxon>Alveolata</taxon>
        <taxon>Ciliophora</taxon>
        <taxon>Intramacronucleata</taxon>
        <taxon>Oligohymenophorea</taxon>
        <taxon>Hymenostomatida</taxon>
        <taxon>Ophryoglenina</taxon>
        <taxon>Ichthyophthirius</taxon>
    </lineage>
</organism>
<dbReference type="CDD" id="cd04047">
    <property type="entry name" value="C2B_Copine"/>
    <property type="match status" value="1"/>
</dbReference>
<dbReference type="OMA" id="MHVNNIL"/>